<evidence type="ECO:0000256" key="7">
    <source>
        <dbReference type="ARBA" id="ARBA00022840"/>
    </source>
</evidence>
<dbReference type="GO" id="GO:0006164">
    <property type="term" value="P:purine nucleotide biosynthetic process"/>
    <property type="evidence" value="ECO:0007669"/>
    <property type="project" value="TreeGrafter"/>
</dbReference>
<keyword evidence="12" id="KW-0963">Cytoplasm</keyword>
<comment type="pathway">
    <text evidence="1 12">Metabolic intermediate biosynthesis; 5-phospho-alpha-D-ribose 1-diphosphate biosynthesis; 5-phospho-alpha-D-ribose 1-diphosphate from D-ribose 5-phosphate (route I): step 1/1.</text>
</comment>
<dbReference type="OrthoDB" id="9777067at2"/>
<feature type="active site" evidence="12">
    <location>
        <position position="192"/>
    </location>
</feature>
<evidence type="ECO:0000256" key="11">
    <source>
        <dbReference type="ARBA" id="ARBA00061444"/>
    </source>
</evidence>
<dbReference type="NCBIfam" id="NF002320">
    <property type="entry name" value="PRK01259.1"/>
    <property type="match status" value="1"/>
</dbReference>
<evidence type="ECO:0000256" key="12">
    <source>
        <dbReference type="HAMAP-Rule" id="MF_00583"/>
    </source>
</evidence>
<feature type="domain" description="Ribose-phosphate pyrophosphokinase N-terminal" evidence="13">
    <location>
        <begin position="1"/>
        <end position="117"/>
    </location>
</feature>
<keyword evidence="2 12" id="KW-0808">Transferase</keyword>
<gene>
    <name evidence="12" type="primary">prs</name>
    <name evidence="14" type="ORF">PYTT_0672</name>
</gene>
<dbReference type="PATRIC" id="fig|1679444.3.peg.1021"/>
<keyword evidence="8 12" id="KW-0460">Magnesium</keyword>
<keyword evidence="7 12" id="KW-0067">ATP-binding</keyword>
<dbReference type="InterPro" id="IPR029057">
    <property type="entry name" value="PRTase-like"/>
</dbReference>
<dbReference type="GO" id="GO:0006015">
    <property type="term" value="P:5-phosphoribose 1-diphosphate biosynthetic process"/>
    <property type="evidence" value="ECO:0007669"/>
    <property type="project" value="UniProtKB-UniRule"/>
</dbReference>
<dbReference type="InterPro" id="IPR000836">
    <property type="entry name" value="PRTase_dom"/>
</dbReference>
<comment type="similarity">
    <text evidence="11 12">Belongs to the ribose-phosphate pyrophosphokinase family. Class I subfamily.</text>
</comment>
<dbReference type="GO" id="GO:0000287">
    <property type="term" value="F:magnesium ion binding"/>
    <property type="evidence" value="ECO:0007669"/>
    <property type="project" value="UniProtKB-UniRule"/>
</dbReference>
<comment type="function">
    <text evidence="10 12">Involved in the biosynthesis of the central metabolite phospho-alpha-D-ribosyl-1-pyrophosphate (PRPP) via the transfer of pyrophosphoryl group from ATP to 1-hydroxyl of ribose-5-phosphate (Rib-5-P).</text>
</comment>
<dbReference type="EC" id="2.7.6.1" evidence="12"/>
<dbReference type="InterPro" id="IPR037515">
    <property type="entry name" value="Rib-P_diPkinase_bac"/>
</dbReference>
<evidence type="ECO:0000256" key="5">
    <source>
        <dbReference type="ARBA" id="ARBA00022741"/>
    </source>
</evidence>
<evidence type="ECO:0000313" key="14">
    <source>
        <dbReference type="EMBL" id="SEH77757.1"/>
    </source>
</evidence>
<feature type="binding site" evidence="12">
    <location>
        <begin position="93"/>
        <end position="94"/>
    </location>
    <ligand>
        <name>ATP</name>
        <dbReference type="ChEBI" id="CHEBI:30616"/>
    </ligand>
</feature>
<dbReference type="SMART" id="SM01400">
    <property type="entry name" value="Pribosyltran_N"/>
    <property type="match status" value="1"/>
</dbReference>
<dbReference type="UniPathway" id="UPA00087">
    <property type="reaction ID" value="UER00172"/>
</dbReference>
<organism evidence="14 15">
    <name type="scientific">Akkermansia glycaniphila</name>
    <dbReference type="NCBI Taxonomy" id="1679444"/>
    <lineage>
        <taxon>Bacteria</taxon>
        <taxon>Pseudomonadati</taxon>
        <taxon>Verrucomicrobiota</taxon>
        <taxon>Verrucomicrobiia</taxon>
        <taxon>Verrucomicrobiales</taxon>
        <taxon>Akkermansiaceae</taxon>
        <taxon>Akkermansia</taxon>
    </lineage>
</organism>
<dbReference type="GO" id="GO:0009156">
    <property type="term" value="P:ribonucleoside monophosphate biosynthetic process"/>
    <property type="evidence" value="ECO:0007669"/>
    <property type="project" value="InterPro"/>
</dbReference>
<comment type="catalytic activity">
    <reaction evidence="9 12">
        <text>D-ribose 5-phosphate + ATP = 5-phospho-alpha-D-ribose 1-diphosphate + AMP + H(+)</text>
        <dbReference type="Rhea" id="RHEA:15609"/>
        <dbReference type="ChEBI" id="CHEBI:15378"/>
        <dbReference type="ChEBI" id="CHEBI:30616"/>
        <dbReference type="ChEBI" id="CHEBI:58017"/>
        <dbReference type="ChEBI" id="CHEBI:78346"/>
        <dbReference type="ChEBI" id="CHEBI:456215"/>
        <dbReference type="EC" id="2.7.6.1"/>
    </reaction>
</comment>
<feature type="binding site" evidence="12">
    <location>
        <begin position="34"/>
        <end position="36"/>
    </location>
    <ligand>
        <name>ATP</name>
        <dbReference type="ChEBI" id="CHEBI:30616"/>
    </ligand>
</feature>
<evidence type="ECO:0000256" key="2">
    <source>
        <dbReference type="ARBA" id="ARBA00022679"/>
    </source>
</evidence>
<dbReference type="Gene3D" id="3.40.50.2020">
    <property type="match status" value="2"/>
</dbReference>
<evidence type="ECO:0000256" key="8">
    <source>
        <dbReference type="ARBA" id="ARBA00022842"/>
    </source>
</evidence>
<name>A0A1C7PAT4_9BACT</name>
<keyword evidence="5 12" id="KW-0547">Nucleotide-binding</keyword>
<keyword evidence="3 12" id="KW-0479">Metal-binding</keyword>
<evidence type="ECO:0000256" key="3">
    <source>
        <dbReference type="ARBA" id="ARBA00022723"/>
    </source>
</evidence>
<dbReference type="InterPro" id="IPR000842">
    <property type="entry name" value="PRib_PP_synth_CS"/>
</dbReference>
<dbReference type="EMBL" id="LT629973">
    <property type="protein sequence ID" value="SEH77757.1"/>
    <property type="molecule type" value="Genomic_DNA"/>
</dbReference>
<dbReference type="InterPro" id="IPR005946">
    <property type="entry name" value="Rib-P_diPkinase"/>
</dbReference>
<dbReference type="GO" id="GO:0005737">
    <property type="term" value="C:cytoplasm"/>
    <property type="evidence" value="ECO:0007669"/>
    <property type="project" value="UniProtKB-SubCell"/>
</dbReference>
<dbReference type="RefSeq" id="WP_067776971.1">
    <property type="nucleotide sequence ID" value="NZ_JACVVN010000012.1"/>
</dbReference>
<dbReference type="PANTHER" id="PTHR10210">
    <property type="entry name" value="RIBOSE-PHOSPHATE DIPHOSPHOKINASE FAMILY MEMBER"/>
    <property type="match status" value="1"/>
</dbReference>
<dbReference type="GO" id="GO:0016301">
    <property type="term" value="F:kinase activity"/>
    <property type="evidence" value="ECO:0007669"/>
    <property type="project" value="UniProtKB-KW"/>
</dbReference>
<evidence type="ECO:0000256" key="10">
    <source>
        <dbReference type="ARBA" id="ARBA00054914"/>
    </source>
</evidence>
<feature type="binding site" evidence="12">
    <location>
        <position position="169"/>
    </location>
    <ligand>
        <name>Mg(2+)</name>
        <dbReference type="ChEBI" id="CHEBI:18420"/>
    </ligand>
</feature>
<proteinExistence type="inferred from homology"/>
<evidence type="ECO:0000256" key="6">
    <source>
        <dbReference type="ARBA" id="ARBA00022777"/>
    </source>
</evidence>
<dbReference type="SUPFAM" id="SSF53271">
    <property type="entry name" value="PRTase-like"/>
    <property type="match status" value="1"/>
</dbReference>
<dbReference type="Pfam" id="PF13793">
    <property type="entry name" value="Pribosyltran_N"/>
    <property type="match status" value="1"/>
</dbReference>
<dbReference type="GO" id="GO:0005524">
    <property type="term" value="F:ATP binding"/>
    <property type="evidence" value="ECO:0007669"/>
    <property type="project" value="UniProtKB-KW"/>
</dbReference>
<evidence type="ECO:0000256" key="9">
    <source>
        <dbReference type="ARBA" id="ARBA00049535"/>
    </source>
</evidence>
<keyword evidence="6 12" id="KW-0418">Kinase</keyword>
<dbReference type="PANTHER" id="PTHR10210:SF41">
    <property type="entry name" value="RIBOSE-PHOSPHATE PYROPHOSPHOKINASE 1, CHLOROPLASTIC"/>
    <property type="match status" value="1"/>
</dbReference>
<evidence type="ECO:0000256" key="1">
    <source>
        <dbReference type="ARBA" id="ARBA00004996"/>
    </source>
</evidence>
<evidence type="ECO:0000259" key="13">
    <source>
        <dbReference type="Pfam" id="PF13793"/>
    </source>
</evidence>
<dbReference type="KEGG" id="agl:PYTT_0672"/>
<dbReference type="InterPro" id="IPR029099">
    <property type="entry name" value="Pribosyltran_N"/>
</dbReference>
<dbReference type="AlphaFoldDB" id="A0A1C7PAT4"/>
<accession>A0A1C7PAT4</accession>
<comment type="cofactor">
    <cofactor evidence="12">
        <name>Mg(2+)</name>
        <dbReference type="ChEBI" id="CHEBI:18420"/>
    </cofactor>
    <text evidence="12">Binds 2 Mg(2+) ions per subunit.</text>
</comment>
<evidence type="ECO:0000256" key="4">
    <source>
        <dbReference type="ARBA" id="ARBA00022727"/>
    </source>
</evidence>
<feature type="binding site" evidence="12">
    <location>
        <position position="194"/>
    </location>
    <ligand>
        <name>D-ribose 5-phosphate</name>
        <dbReference type="ChEBI" id="CHEBI:78346"/>
    </ligand>
</feature>
<evidence type="ECO:0000313" key="15">
    <source>
        <dbReference type="Proteomes" id="UP000176204"/>
    </source>
</evidence>
<dbReference type="Pfam" id="PF14572">
    <property type="entry name" value="Pribosyl_synth"/>
    <property type="match status" value="1"/>
</dbReference>
<dbReference type="GO" id="GO:0002189">
    <property type="term" value="C:ribose phosphate diphosphokinase complex"/>
    <property type="evidence" value="ECO:0007669"/>
    <property type="project" value="TreeGrafter"/>
</dbReference>
<dbReference type="Proteomes" id="UP000176204">
    <property type="component" value="Chromosome I"/>
</dbReference>
<keyword evidence="4 12" id="KW-0545">Nucleotide biosynthesis</keyword>
<feature type="binding site" evidence="12">
    <location>
        <position position="127"/>
    </location>
    <ligand>
        <name>Mg(2+)</name>
        <dbReference type="ChEBI" id="CHEBI:18420"/>
    </ligand>
</feature>
<dbReference type="CDD" id="cd06223">
    <property type="entry name" value="PRTases_typeI"/>
    <property type="match status" value="1"/>
</dbReference>
<sequence length="310" mass="33364">MKIISGTAHKALAEKIAANVGIPLTNVTVNTFPDGESFVKINENIRDRDVFLIQPTCPPTNHNLMELCVMVDAARRASARRITAVMPFFGYARQDRKDQPRVPITAKLVANLLTASGVDRVLTMDLHAAQIQGFFDIPVDHLYATPVLIKHLRDNYVNDLNNLVVVSPDIGGVKMARAYSDALGTKMAIVAKHRVSATEVEASAVIGEVEGKDVLLVDDMTETAGTLCAAAKILKEHGANRIFAGVSHGVLSDLARERLSNSVIERVLTSDSVPLAHGPKVDTVSIAALMGQAIKCIHAGESVSSLFEIK</sequence>
<dbReference type="STRING" id="1679444.PYTT_0672"/>
<comment type="subcellular location">
    <subcellularLocation>
        <location evidence="12">Cytoplasm</location>
    </subcellularLocation>
</comment>
<dbReference type="FunFam" id="3.40.50.2020:FF:000001">
    <property type="entry name" value="Ribose-phosphate pyrophosphokinase"/>
    <property type="match status" value="1"/>
</dbReference>
<feature type="binding site" evidence="12">
    <location>
        <position position="218"/>
    </location>
    <ligand>
        <name>D-ribose 5-phosphate</name>
        <dbReference type="ChEBI" id="CHEBI:78346"/>
    </ligand>
</feature>
<dbReference type="NCBIfam" id="TIGR01251">
    <property type="entry name" value="ribP_PPkin"/>
    <property type="match status" value="1"/>
</dbReference>
<keyword evidence="15" id="KW-1185">Reference proteome</keyword>
<protein>
    <recommendedName>
        <fullName evidence="12">Ribose-phosphate pyrophosphokinase</fullName>
        <shortName evidence="12">RPPK</shortName>
        <ecNumber evidence="12">2.7.6.1</ecNumber>
    </recommendedName>
    <alternativeName>
        <fullName evidence="12">5-phospho-D-ribosyl alpha-1-diphosphate synthase</fullName>
    </alternativeName>
    <alternativeName>
        <fullName evidence="12">Phosphoribosyl diphosphate synthase</fullName>
    </alternativeName>
    <alternativeName>
        <fullName evidence="12">Phosphoribosyl pyrophosphate synthase</fullName>
        <shortName evidence="12">P-Rib-PP synthase</shortName>
        <shortName evidence="12">PRPP synthase</shortName>
        <shortName evidence="12">PRPPase</shortName>
    </alternativeName>
</protein>
<comment type="caution">
    <text evidence="12">Lacks conserved residue(s) required for the propagation of feature annotation.</text>
</comment>
<comment type="subunit">
    <text evidence="12">Homohexamer.</text>
</comment>
<reference evidence="15" key="1">
    <citation type="submission" date="2016-09" db="EMBL/GenBank/DDBJ databases">
        <authorList>
            <person name="Koehorst J."/>
        </authorList>
    </citation>
    <scope>NUCLEOTIDE SEQUENCE [LARGE SCALE GENOMIC DNA]</scope>
</reference>
<dbReference type="PROSITE" id="PS00114">
    <property type="entry name" value="PRPP_SYNTHASE"/>
    <property type="match status" value="1"/>
</dbReference>
<dbReference type="HAMAP" id="MF_00583_B">
    <property type="entry name" value="RibP_PPkinase_B"/>
    <property type="match status" value="1"/>
</dbReference>
<dbReference type="GO" id="GO:0004749">
    <property type="term" value="F:ribose phosphate diphosphokinase activity"/>
    <property type="evidence" value="ECO:0007669"/>
    <property type="project" value="UniProtKB-UniRule"/>
</dbReference>